<feature type="domain" description="IPTL-CTERM protein sorting" evidence="4">
    <location>
        <begin position="461"/>
        <end position="487"/>
    </location>
</feature>
<organism evidence="5 6">
    <name type="scientific">Ottowia oryzae</name>
    <dbReference type="NCBI Taxonomy" id="2109914"/>
    <lineage>
        <taxon>Bacteria</taxon>
        <taxon>Pseudomonadati</taxon>
        <taxon>Pseudomonadota</taxon>
        <taxon>Betaproteobacteria</taxon>
        <taxon>Burkholderiales</taxon>
        <taxon>Comamonadaceae</taxon>
        <taxon>Ottowia</taxon>
    </lineage>
</organism>
<dbReference type="Proteomes" id="UP000239709">
    <property type="component" value="Chromosome"/>
</dbReference>
<dbReference type="Gene3D" id="2.60.40.10">
    <property type="entry name" value="Immunoglobulins"/>
    <property type="match status" value="2"/>
</dbReference>
<feature type="domain" description="DUF11" evidence="3">
    <location>
        <begin position="333"/>
        <end position="453"/>
    </location>
</feature>
<evidence type="ECO:0000259" key="4">
    <source>
        <dbReference type="Pfam" id="PF18203"/>
    </source>
</evidence>
<feature type="domain" description="DUF11" evidence="3">
    <location>
        <begin position="203"/>
        <end position="322"/>
    </location>
</feature>
<dbReference type="RefSeq" id="WP_106702526.1">
    <property type="nucleotide sequence ID" value="NZ_CP027666.1"/>
</dbReference>
<dbReference type="AlphaFoldDB" id="A0A2S0MDR7"/>
<dbReference type="EMBL" id="CP027666">
    <property type="protein sequence ID" value="AVO33970.1"/>
    <property type="molecule type" value="Genomic_DNA"/>
</dbReference>
<dbReference type="Pfam" id="PF18203">
    <property type="entry name" value="IPTL-CTERM"/>
    <property type="match status" value="1"/>
</dbReference>
<dbReference type="OrthoDB" id="8913664at2"/>
<sequence length="493" mass="48638">MADGLKRTTTSRPLRARRWGAAFGLAAALMSGAPTAWAQSYLPVGPQKNVPVATVTGGGWVECYRDTYNKGNDGAAWQAAQAGCAGARLMLACRPTGSSTIQLLAQAPRADVLTDTGTDLTTTHTANGTAWYWNNNLSWGFAAQGDSVAKNECDVAGSGDNDARLCWHSVNNAGGYRCGADMGLNSSTTFERIIYAPPPSSADLAITKTDGVTTATAGGSLTYTISASNAGPDSVTGATVTDTLPAALSGATWTCVGAGGGTCAASGSGNLSQAVNLPVGGSVTFTVSATVSVAATGTLSNTATITAPTGVSDPNVVNNSETDTDTITQGGELAVTLTGTAGPVTIGAPVTYTLVASNTGPSTATGAGVTGAMAAQLQGLAWTCVGSAGGVCAASGANNLIDIATLPAGASVTYTITGTVAPTATPGTISSTATLTPPAGFNDPLTANNRATAFTAIAAPAIPTLSAWALALVAALMASGAALSLRRSARGRG</sequence>
<evidence type="ECO:0000313" key="5">
    <source>
        <dbReference type="EMBL" id="AVO33970.1"/>
    </source>
</evidence>
<feature type="signal peptide" evidence="2">
    <location>
        <begin position="1"/>
        <end position="38"/>
    </location>
</feature>
<name>A0A2S0MDR7_9BURK</name>
<evidence type="ECO:0000313" key="6">
    <source>
        <dbReference type="Proteomes" id="UP000239709"/>
    </source>
</evidence>
<dbReference type="KEGG" id="otk:C6570_06690"/>
<dbReference type="NCBIfam" id="TIGR04174">
    <property type="entry name" value="IPTL_CTERM"/>
    <property type="match status" value="1"/>
</dbReference>
<keyword evidence="1" id="KW-0812">Transmembrane</keyword>
<dbReference type="InterPro" id="IPR013783">
    <property type="entry name" value="Ig-like_fold"/>
</dbReference>
<keyword evidence="1" id="KW-1133">Transmembrane helix</keyword>
<gene>
    <name evidence="5" type="ORF">C6570_06690</name>
</gene>
<dbReference type="PANTHER" id="PTHR34819:SF3">
    <property type="entry name" value="CELL SURFACE PROTEIN"/>
    <property type="match status" value="1"/>
</dbReference>
<dbReference type="Pfam" id="PF01345">
    <property type="entry name" value="DUF11"/>
    <property type="match status" value="2"/>
</dbReference>
<dbReference type="NCBIfam" id="TIGR01451">
    <property type="entry name" value="B_ant_repeat"/>
    <property type="match status" value="2"/>
</dbReference>
<evidence type="ECO:0008006" key="7">
    <source>
        <dbReference type="Google" id="ProtNLM"/>
    </source>
</evidence>
<dbReference type="InterPro" id="IPR026442">
    <property type="entry name" value="IPTL_CTERM"/>
</dbReference>
<feature type="transmembrane region" description="Helical" evidence="1">
    <location>
        <begin position="465"/>
        <end position="485"/>
    </location>
</feature>
<dbReference type="InterPro" id="IPR047589">
    <property type="entry name" value="DUF11_rpt"/>
</dbReference>
<reference evidence="5 6" key="1">
    <citation type="submission" date="2018-03" db="EMBL/GenBank/DDBJ databases">
        <title>Genome sequencing of Ottowia sp.</title>
        <authorList>
            <person name="Kim S.-J."/>
            <person name="Heo J."/>
            <person name="Kwon S.-W."/>
        </authorList>
    </citation>
    <scope>NUCLEOTIDE SEQUENCE [LARGE SCALE GENOMIC DNA]</scope>
    <source>
        <strain evidence="5 6">KADR8-3</strain>
    </source>
</reference>
<keyword evidence="1" id="KW-0472">Membrane</keyword>
<proteinExistence type="predicted"/>
<evidence type="ECO:0000259" key="3">
    <source>
        <dbReference type="Pfam" id="PF01345"/>
    </source>
</evidence>
<protein>
    <recommendedName>
        <fullName evidence="7">DUF11 domain-containing protein</fullName>
    </recommendedName>
</protein>
<dbReference type="InterPro" id="IPR001434">
    <property type="entry name" value="OmcB-like_DUF11"/>
</dbReference>
<dbReference type="InterPro" id="IPR051172">
    <property type="entry name" value="Chlamydia_OmcB"/>
</dbReference>
<evidence type="ECO:0000256" key="1">
    <source>
        <dbReference type="SAM" id="Phobius"/>
    </source>
</evidence>
<dbReference type="PANTHER" id="PTHR34819">
    <property type="entry name" value="LARGE CYSTEINE-RICH PERIPLASMIC PROTEIN OMCB"/>
    <property type="match status" value="1"/>
</dbReference>
<keyword evidence="6" id="KW-1185">Reference proteome</keyword>
<evidence type="ECO:0000256" key="2">
    <source>
        <dbReference type="SAM" id="SignalP"/>
    </source>
</evidence>
<feature type="chain" id="PRO_5015440823" description="DUF11 domain-containing protein" evidence="2">
    <location>
        <begin position="39"/>
        <end position="493"/>
    </location>
</feature>
<keyword evidence="2" id="KW-0732">Signal</keyword>
<accession>A0A2S0MDR7</accession>